<reference evidence="8" key="2">
    <citation type="journal article" date="2017" name="Nat. Plants">
        <title>The Aegilops tauschii genome reveals multiple impacts of transposons.</title>
        <authorList>
            <person name="Zhao G."/>
            <person name="Zou C."/>
            <person name="Li K."/>
            <person name="Wang K."/>
            <person name="Li T."/>
            <person name="Gao L."/>
            <person name="Zhang X."/>
            <person name="Wang H."/>
            <person name="Yang Z."/>
            <person name="Liu X."/>
            <person name="Jiang W."/>
            <person name="Mao L."/>
            <person name="Kong X."/>
            <person name="Jiao Y."/>
            <person name="Jia J."/>
        </authorList>
    </citation>
    <scope>NUCLEOTIDE SEQUENCE [LARGE SCALE GENOMIC DNA]</scope>
    <source>
        <strain evidence="8">cv. AL8/78</strain>
    </source>
</reference>
<evidence type="ECO:0000313" key="7">
    <source>
        <dbReference type="EnsemblPlants" id="AET4Gv20129100.12"/>
    </source>
</evidence>
<dbReference type="InterPro" id="IPR012599">
    <property type="entry name" value="Propeptide_C1A"/>
</dbReference>
<dbReference type="SUPFAM" id="SSF54001">
    <property type="entry name" value="Cysteine proteinases"/>
    <property type="match status" value="1"/>
</dbReference>
<dbReference type="GO" id="GO:0006508">
    <property type="term" value="P:proteolysis"/>
    <property type="evidence" value="ECO:0007669"/>
    <property type="project" value="UniProtKB-KW"/>
</dbReference>
<dbReference type="EnsemblPlants" id="AET4Gv20129100.12">
    <property type="protein sequence ID" value="AET4Gv20129100.12"/>
    <property type="gene ID" value="AET4Gv20129100"/>
</dbReference>
<evidence type="ECO:0000256" key="5">
    <source>
        <dbReference type="ARBA" id="ARBA00023157"/>
    </source>
</evidence>
<dbReference type="GO" id="GO:0004197">
    <property type="term" value="F:cysteine-type endopeptidase activity"/>
    <property type="evidence" value="ECO:0007669"/>
    <property type="project" value="InterPro"/>
</dbReference>
<dbReference type="Gramene" id="AET4Gv20129100.12">
    <property type="protein sequence ID" value="AET4Gv20129100.12"/>
    <property type="gene ID" value="AET4Gv20129100"/>
</dbReference>
<keyword evidence="8" id="KW-1185">Reference proteome</keyword>
<organism evidence="7 8">
    <name type="scientific">Aegilops tauschii subsp. strangulata</name>
    <name type="common">Goatgrass</name>
    <dbReference type="NCBI Taxonomy" id="200361"/>
    <lineage>
        <taxon>Eukaryota</taxon>
        <taxon>Viridiplantae</taxon>
        <taxon>Streptophyta</taxon>
        <taxon>Embryophyta</taxon>
        <taxon>Tracheophyta</taxon>
        <taxon>Spermatophyta</taxon>
        <taxon>Magnoliopsida</taxon>
        <taxon>Liliopsida</taxon>
        <taxon>Poales</taxon>
        <taxon>Poaceae</taxon>
        <taxon>BOP clade</taxon>
        <taxon>Pooideae</taxon>
        <taxon>Triticodae</taxon>
        <taxon>Triticeae</taxon>
        <taxon>Triticinae</taxon>
        <taxon>Aegilops</taxon>
    </lineage>
</organism>
<proteinExistence type="predicted"/>
<reference evidence="7" key="4">
    <citation type="submission" date="2019-03" db="UniProtKB">
        <authorList>
            <consortium name="EnsemblPlants"/>
        </authorList>
    </citation>
    <scope>IDENTIFICATION</scope>
</reference>
<feature type="domain" description="Peptidase C1A propeptide" evidence="6">
    <location>
        <begin position="17"/>
        <end position="58"/>
    </location>
</feature>
<evidence type="ECO:0000259" key="6">
    <source>
        <dbReference type="Pfam" id="PF08127"/>
    </source>
</evidence>
<keyword evidence="4" id="KW-0788">Thiol protease</keyword>
<protein>
    <recommendedName>
        <fullName evidence="6">Peptidase C1A propeptide domain-containing protein</fullName>
    </recommendedName>
</protein>
<dbReference type="InterPro" id="IPR038765">
    <property type="entry name" value="Papain-like_cys_pep_sf"/>
</dbReference>
<reference evidence="8" key="1">
    <citation type="journal article" date="2014" name="Science">
        <title>Ancient hybridizations among the ancestral genomes of bread wheat.</title>
        <authorList>
            <consortium name="International Wheat Genome Sequencing Consortium,"/>
            <person name="Marcussen T."/>
            <person name="Sandve S.R."/>
            <person name="Heier L."/>
            <person name="Spannagl M."/>
            <person name="Pfeifer M."/>
            <person name="Jakobsen K.S."/>
            <person name="Wulff B.B."/>
            <person name="Steuernagel B."/>
            <person name="Mayer K.F."/>
            <person name="Olsen O.A."/>
        </authorList>
    </citation>
    <scope>NUCLEOTIDE SEQUENCE [LARGE SCALE GENOMIC DNA]</scope>
    <source>
        <strain evidence="8">cv. AL8/78</strain>
    </source>
</reference>
<evidence type="ECO:0000256" key="2">
    <source>
        <dbReference type="ARBA" id="ARBA00022729"/>
    </source>
</evidence>
<dbReference type="Proteomes" id="UP000015105">
    <property type="component" value="Chromosome 4D"/>
</dbReference>
<evidence type="ECO:0000313" key="8">
    <source>
        <dbReference type="Proteomes" id="UP000015105"/>
    </source>
</evidence>
<dbReference type="Gene3D" id="3.90.70.10">
    <property type="entry name" value="Cysteine proteinases"/>
    <property type="match status" value="1"/>
</dbReference>
<evidence type="ECO:0000256" key="3">
    <source>
        <dbReference type="ARBA" id="ARBA00022801"/>
    </source>
</evidence>
<evidence type="ECO:0000256" key="1">
    <source>
        <dbReference type="ARBA" id="ARBA00022670"/>
    </source>
</evidence>
<sequence length="97" mass="10452">QLVGAAKAEHSLGIIQQKDIIQTVNKHPNAGWTAGHNPYFANYTIEQFKHILGVKPTPPGLLAGVPIKTHPESVGLPKEFDARTQWSSCSTIGNILG</sequence>
<keyword evidence="1" id="KW-0645">Protease</keyword>
<keyword evidence="5" id="KW-1015">Disulfide bond</keyword>
<reference evidence="7" key="3">
    <citation type="journal article" date="2017" name="Nature">
        <title>Genome sequence of the progenitor of the wheat D genome Aegilops tauschii.</title>
        <authorList>
            <person name="Luo M.C."/>
            <person name="Gu Y.Q."/>
            <person name="Puiu D."/>
            <person name="Wang H."/>
            <person name="Twardziok S.O."/>
            <person name="Deal K.R."/>
            <person name="Huo N."/>
            <person name="Zhu T."/>
            <person name="Wang L."/>
            <person name="Wang Y."/>
            <person name="McGuire P.E."/>
            <person name="Liu S."/>
            <person name="Long H."/>
            <person name="Ramasamy R.K."/>
            <person name="Rodriguez J.C."/>
            <person name="Van S.L."/>
            <person name="Yuan L."/>
            <person name="Wang Z."/>
            <person name="Xia Z."/>
            <person name="Xiao L."/>
            <person name="Anderson O.D."/>
            <person name="Ouyang S."/>
            <person name="Liang Y."/>
            <person name="Zimin A.V."/>
            <person name="Pertea G."/>
            <person name="Qi P."/>
            <person name="Bennetzen J.L."/>
            <person name="Dai X."/>
            <person name="Dawson M.W."/>
            <person name="Muller H.G."/>
            <person name="Kugler K."/>
            <person name="Rivarola-Duarte L."/>
            <person name="Spannagl M."/>
            <person name="Mayer K.F.X."/>
            <person name="Lu F.H."/>
            <person name="Bevan M.W."/>
            <person name="Leroy P."/>
            <person name="Li P."/>
            <person name="You F.M."/>
            <person name="Sun Q."/>
            <person name="Liu Z."/>
            <person name="Lyons E."/>
            <person name="Wicker T."/>
            <person name="Salzberg S.L."/>
            <person name="Devos K.M."/>
            <person name="Dvorak J."/>
        </authorList>
    </citation>
    <scope>NUCLEOTIDE SEQUENCE [LARGE SCALE GENOMIC DNA]</scope>
    <source>
        <strain evidence="7">cv. AL8/78</strain>
    </source>
</reference>
<name>A0A453HBE6_AEGTS</name>
<keyword evidence="2" id="KW-0732">Signal</keyword>
<accession>A0A453HBE6</accession>
<dbReference type="Pfam" id="PF08127">
    <property type="entry name" value="Propeptide_C1"/>
    <property type="match status" value="1"/>
</dbReference>
<dbReference type="AlphaFoldDB" id="A0A453HBE6"/>
<evidence type="ECO:0000256" key="4">
    <source>
        <dbReference type="ARBA" id="ARBA00022807"/>
    </source>
</evidence>
<reference evidence="7" key="5">
    <citation type="journal article" date="2021" name="G3 (Bethesda)">
        <title>Aegilops tauschii genome assembly Aet v5.0 features greater sequence contiguity and improved annotation.</title>
        <authorList>
            <person name="Wang L."/>
            <person name="Zhu T."/>
            <person name="Rodriguez J.C."/>
            <person name="Deal K.R."/>
            <person name="Dubcovsky J."/>
            <person name="McGuire P.E."/>
            <person name="Lux T."/>
            <person name="Spannagl M."/>
            <person name="Mayer K.F.X."/>
            <person name="Baldrich P."/>
            <person name="Meyers B.C."/>
            <person name="Huo N."/>
            <person name="Gu Y.Q."/>
            <person name="Zhou H."/>
            <person name="Devos K.M."/>
            <person name="Bennetzen J.L."/>
            <person name="Unver T."/>
            <person name="Budak H."/>
            <person name="Gulick P.J."/>
            <person name="Galiba G."/>
            <person name="Kalapos B."/>
            <person name="Nelson D.R."/>
            <person name="Li P."/>
            <person name="You F.M."/>
            <person name="Luo M.C."/>
            <person name="Dvorak J."/>
        </authorList>
    </citation>
    <scope>NUCLEOTIDE SEQUENCE [LARGE SCALE GENOMIC DNA]</scope>
    <source>
        <strain evidence="7">cv. AL8/78</strain>
    </source>
</reference>
<keyword evidence="3" id="KW-0378">Hydrolase</keyword>